<dbReference type="InterPro" id="IPR016181">
    <property type="entry name" value="Acyl_CoA_acyltransferase"/>
</dbReference>
<keyword evidence="1 3" id="KW-0808">Transferase</keyword>
<evidence type="ECO:0000256" key="2">
    <source>
        <dbReference type="ARBA" id="ARBA00023315"/>
    </source>
</evidence>
<dbReference type="InterPro" id="IPR050832">
    <property type="entry name" value="Bact_Acetyltransf"/>
</dbReference>
<dbReference type="CDD" id="cd04301">
    <property type="entry name" value="NAT_SF"/>
    <property type="match status" value="1"/>
</dbReference>
<dbReference type="InterPro" id="IPR000182">
    <property type="entry name" value="GNAT_dom"/>
</dbReference>
<dbReference type="Gene3D" id="3.40.630.30">
    <property type="match status" value="1"/>
</dbReference>
<dbReference type="EMBL" id="UGYO01000002">
    <property type="protein sequence ID" value="SUJ01896.1"/>
    <property type="molecule type" value="Genomic_DNA"/>
</dbReference>
<evidence type="ECO:0000313" key="3">
    <source>
        <dbReference type="EMBL" id="SUJ01896.1"/>
    </source>
</evidence>
<dbReference type="GO" id="GO:0016747">
    <property type="term" value="F:acyltransferase activity, transferring groups other than amino-acyl groups"/>
    <property type="evidence" value="ECO:0007669"/>
    <property type="project" value="InterPro"/>
</dbReference>
<dbReference type="PANTHER" id="PTHR43877:SF2">
    <property type="entry name" value="AMINOALKYLPHOSPHONATE N-ACETYLTRANSFERASE-RELATED"/>
    <property type="match status" value="1"/>
</dbReference>
<dbReference type="AlphaFoldDB" id="A0A380BJ53"/>
<protein>
    <submittedName>
        <fullName evidence="3">Ribosomal-protein-alanine N-acetyltransferase</fullName>
    </submittedName>
</protein>
<evidence type="ECO:0000256" key="1">
    <source>
        <dbReference type="ARBA" id="ARBA00022679"/>
    </source>
</evidence>
<organism evidence="3 4">
    <name type="scientific">Shewanella algae</name>
    <dbReference type="NCBI Taxonomy" id="38313"/>
    <lineage>
        <taxon>Bacteria</taxon>
        <taxon>Pseudomonadati</taxon>
        <taxon>Pseudomonadota</taxon>
        <taxon>Gammaproteobacteria</taxon>
        <taxon>Alteromonadales</taxon>
        <taxon>Shewanellaceae</taxon>
        <taxon>Shewanella</taxon>
    </lineage>
</organism>
<proteinExistence type="predicted"/>
<evidence type="ECO:0000313" key="4">
    <source>
        <dbReference type="Proteomes" id="UP000254069"/>
    </source>
</evidence>
<dbReference type="RefSeq" id="WP_044734754.1">
    <property type="nucleotide sequence ID" value="NZ_AP024609.1"/>
</dbReference>
<keyword evidence="4" id="KW-1185">Reference proteome</keyword>
<dbReference type="PROSITE" id="PS51186">
    <property type="entry name" value="GNAT"/>
    <property type="match status" value="1"/>
</dbReference>
<dbReference type="Pfam" id="PF00583">
    <property type="entry name" value="Acetyltransf_1"/>
    <property type="match status" value="1"/>
</dbReference>
<sequence>MLKQVIRAQSQDAEIISPLFDEYRRFYGYPSEPELALSFISQRLKRDESVIFYLPDEQNQALGFVQLYPGFSSLQAAPLLILNDIYVTQHARCVGIGRALLDATLNYAKAQGIDELILETQRNNVRAQALYESIGFVRDNEFFHYSLTLKP</sequence>
<keyword evidence="2" id="KW-0012">Acyltransferase</keyword>
<accession>A0A380BJ53</accession>
<gene>
    <name evidence="3" type="ORF">NCTC10738_03355</name>
</gene>
<dbReference type="PANTHER" id="PTHR43877">
    <property type="entry name" value="AMINOALKYLPHOSPHONATE N-ACETYLTRANSFERASE-RELATED-RELATED"/>
    <property type="match status" value="1"/>
</dbReference>
<dbReference type="Proteomes" id="UP000254069">
    <property type="component" value="Unassembled WGS sequence"/>
</dbReference>
<dbReference type="SUPFAM" id="SSF55729">
    <property type="entry name" value="Acyl-CoA N-acyltransferases (Nat)"/>
    <property type="match status" value="1"/>
</dbReference>
<name>A0A380BJ53_9GAMM</name>
<reference evidence="3 4" key="1">
    <citation type="submission" date="2018-06" db="EMBL/GenBank/DDBJ databases">
        <authorList>
            <consortium name="Pathogen Informatics"/>
            <person name="Doyle S."/>
        </authorList>
    </citation>
    <scope>NUCLEOTIDE SEQUENCE [LARGE SCALE GENOMIC DNA]</scope>
    <source>
        <strain evidence="3 4">NCTC10738</strain>
    </source>
</reference>